<dbReference type="NCBIfam" id="TIGR02521">
    <property type="entry name" value="type_IV_pilW"/>
    <property type="match status" value="1"/>
</dbReference>
<dbReference type="InterPro" id="IPR019734">
    <property type="entry name" value="TPR_rpt"/>
</dbReference>
<sequence>MRQIKLWLMMLLISTLIACASTPKEIEQVKKDKKAAKLNVELASGYMKRGDFQVAQEKLEKAIVFDNTYVPGFTTLAVLMNILGNADKAEEYYLKALSLDENDPNLQNNYGTFLCGIGKYDKAVELFEKTLNNQFYKTPGLVHANIGYCLLQSESSDFKKIEMHLRAALKIRPNMVTTMLAMAELAIKTKKYLMARAYSQRFHALTKPSAESLWVQIQAEHALGDKKYFLKISQALLKKFPESEQAKKLMDLPKL</sequence>
<dbReference type="AlphaFoldDB" id="A0A3B0XK92"/>
<dbReference type="PROSITE" id="PS50005">
    <property type="entry name" value="TPR"/>
    <property type="match status" value="1"/>
</dbReference>
<reference evidence="1" key="1">
    <citation type="submission" date="2018-06" db="EMBL/GenBank/DDBJ databases">
        <authorList>
            <person name="Zhirakovskaya E."/>
        </authorList>
    </citation>
    <scope>NUCLEOTIDE SEQUENCE</scope>
</reference>
<protein>
    <submittedName>
        <fullName evidence="1">Uncharacterized protein</fullName>
    </submittedName>
</protein>
<dbReference type="SMART" id="SM00028">
    <property type="entry name" value="TPR"/>
    <property type="match status" value="3"/>
</dbReference>
<accession>A0A3B0XK92</accession>
<gene>
    <name evidence="1" type="ORF">MNBD_GAMMA07-2208</name>
</gene>
<proteinExistence type="predicted"/>
<organism evidence="1">
    <name type="scientific">hydrothermal vent metagenome</name>
    <dbReference type="NCBI Taxonomy" id="652676"/>
    <lineage>
        <taxon>unclassified sequences</taxon>
        <taxon>metagenomes</taxon>
        <taxon>ecological metagenomes</taxon>
    </lineage>
</organism>
<dbReference type="InterPro" id="IPR013360">
    <property type="entry name" value="Pilus_4_PilW"/>
</dbReference>
<evidence type="ECO:0000313" key="1">
    <source>
        <dbReference type="EMBL" id="VAW56504.1"/>
    </source>
</evidence>
<dbReference type="SUPFAM" id="SSF81901">
    <property type="entry name" value="HCP-like"/>
    <property type="match status" value="1"/>
</dbReference>
<name>A0A3B0XK92_9ZZZZ</name>
<dbReference type="PANTHER" id="PTHR12558">
    <property type="entry name" value="CELL DIVISION CYCLE 16,23,27"/>
    <property type="match status" value="1"/>
</dbReference>
<dbReference type="Gene3D" id="1.25.40.10">
    <property type="entry name" value="Tetratricopeptide repeat domain"/>
    <property type="match status" value="1"/>
</dbReference>
<dbReference type="InterPro" id="IPR011990">
    <property type="entry name" value="TPR-like_helical_dom_sf"/>
</dbReference>
<dbReference type="PANTHER" id="PTHR12558:SF13">
    <property type="entry name" value="CELL DIVISION CYCLE PROTEIN 27 HOMOLOG"/>
    <property type="match status" value="1"/>
</dbReference>
<dbReference type="Pfam" id="PF13431">
    <property type="entry name" value="TPR_17"/>
    <property type="match status" value="1"/>
</dbReference>
<dbReference type="PROSITE" id="PS51257">
    <property type="entry name" value="PROKAR_LIPOPROTEIN"/>
    <property type="match status" value="1"/>
</dbReference>
<dbReference type="EMBL" id="UOFF01000239">
    <property type="protein sequence ID" value="VAW56504.1"/>
    <property type="molecule type" value="Genomic_DNA"/>
</dbReference>